<sequence>MEAIKYSIQKNCYIVDDTLLYVDLMDNISLTKKPPLEDITQIKDNEILKIPSKVKKLDFQIVSHIKKIEWDSNCFVNDIGPPKLVKIIPAPLFEHYHYLKKSRI</sequence>
<evidence type="ECO:0000313" key="1">
    <source>
        <dbReference type="EMBL" id="KAK8899038.1"/>
    </source>
</evidence>
<gene>
    <name evidence="1" type="ORF">M9Y10_001335</name>
</gene>
<dbReference type="Proteomes" id="UP001470230">
    <property type="component" value="Unassembled WGS sequence"/>
</dbReference>
<proteinExistence type="predicted"/>
<keyword evidence="2" id="KW-1185">Reference proteome</keyword>
<accession>A0ABR2L6U0</accession>
<evidence type="ECO:0000313" key="2">
    <source>
        <dbReference type="Proteomes" id="UP001470230"/>
    </source>
</evidence>
<reference evidence="1 2" key="1">
    <citation type="submission" date="2024-04" db="EMBL/GenBank/DDBJ databases">
        <title>Tritrichomonas musculus Genome.</title>
        <authorList>
            <person name="Alves-Ferreira E."/>
            <person name="Grigg M."/>
            <person name="Lorenzi H."/>
            <person name="Galac M."/>
        </authorList>
    </citation>
    <scope>NUCLEOTIDE SEQUENCE [LARGE SCALE GENOMIC DNA]</scope>
    <source>
        <strain evidence="1 2">EAF2021</strain>
    </source>
</reference>
<protein>
    <submittedName>
        <fullName evidence="1">Uncharacterized protein</fullName>
    </submittedName>
</protein>
<dbReference type="EMBL" id="JAPFFF010000001">
    <property type="protein sequence ID" value="KAK8899038.1"/>
    <property type="molecule type" value="Genomic_DNA"/>
</dbReference>
<comment type="caution">
    <text evidence="1">The sequence shown here is derived from an EMBL/GenBank/DDBJ whole genome shotgun (WGS) entry which is preliminary data.</text>
</comment>
<name>A0ABR2L6U0_9EUKA</name>
<organism evidence="1 2">
    <name type="scientific">Tritrichomonas musculus</name>
    <dbReference type="NCBI Taxonomy" id="1915356"/>
    <lineage>
        <taxon>Eukaryota</taxon>
        <taxon>Metamonada</taxon>
        <taxon>Parabasalia</taxon>
        <taxon>Tritrichomonadida</taxon>
        <taxon>Tritrichomonadidae</taxon>
        <taxon>Tritrichomonas</taxon>
    </lineage>
</organism>